<evidence type="ECO:0000256" key="13">
    <source>
        <dbReference type="ARBA" id="ARBA00061137"/>
    </source>
</evidence>
<feature type="compositionally biased region" description="Polar residues" evidence="17">
    <location>
        <begin position="83"/>
        <end position="96"/>
    </location>
</feature>
<dbReference type="Pfam" id="PF00173">
    <property type="entry name" value="Cyt-b5"/>
    <property type="match status" value="1"/>
</dbReference>
<dbReference type="VEuPathDB" id="FungiDB:PV08_06126"/>
<evidence type="ECO:0000256" key="15">
    <source>
        <dbReference type="ARBA" id="ARBA00066458"/>
    </source>
</evidence>
<dbReference type="PANTHER" id="PTHR10578:SF104">
    <property type="entry name" value="CYTOCHROME B2, MITOCHONDRIAL-RELATED"/>
    <property type="match status" value="1"/>
</dbReference>
<dbReference type="STRING" id="91928.A0A0D2BBU3"/>
<dbReference type="SMART" id="SM01117">
    <property type="entry name" value="Cyt-b5"/>
    <property type="match status" value="1"/>
</dbReference>
<dbReference type="GO" id="GO:0005758">
    <property type="term" value="C:mitochondrial intermembrane space"/>
    <property type="evidence" value="ECO:0007669"/>
    <property type="project" value="UniProtKB-SubCell"/>
</dbReference>
<dbReference type="Pfam" id="PF01070">
    <property type="entry name" value="FMN_dh"/>
    <property type="match status" value="1"/>
</dbReference>
<dbReference type="Proteomes" id="UP000053328">
    <property type="component" value="Unassembled WGS sequence"/>
</dbReference>
<keyword evidence="10" id="KW-0408">Iron</keyword>
<evidence type="ECO:0000256" key="1">
    <source>
        <dbReference type="ARBA" id="ARBA00001917"/>
    </source>
</evidence>
<evidence type="ECO:0000256" key="16">
    <source>
        <dbReference type="ARBA" id="ARBA00068515"/>
    </source>
</evidence>
<evidence type="ECO:0000256" key="5">
    <source>
        <dbReference type="ARBA" id="ARBA00022617"/>
    </source>
</evidence>
<comment type="similarity">
    <text evidence="13">In the C-terminal section; belongs to the FMN-dependent alpha-hydroxy acid dehydrogenase family.</text>
</comment>
<organism evidence="20 21">
    <name type="scientific">Exophiala spinifera</name>
    <dbReference type="NCBI Taxonomy" id="91928"/>
    <lineage>
        <taxon>Eukaryota</taxon>
        <taxon>Fungi</taxon>
        <taxon>Dikarya</taxon>
        <taxon>Ascomycota</taxon>
        <taxon>Pezizomycotina</taxon>
        <taxon>Eurotiomycetes</taxon>
        <taxon>Chaetothyriomycetidae</taxon>
        <taxon>Chaetothyriales</taxon>
        <taxon>Herpotrichiellaceae</taxon>
        <taxon>Exophiala</taxon>
    </lineage>
</organism>
<dbReference type="PROSITE" id="PS50255">
    <property type="entry name" value="CYTOCHROME_B5_2"/>
    <property type="match status" value="1"/>
</dbReference>
<dbReference type="RefSeq" id="XP_016236291.1">
    <property type="nucleotide sequence ID" value="XM_016380464.1"/>
</dbReference>
<dbReference type="InterPro" id="IPR037458">
    <property type="entry name" value="L-MDH/L-LDH_FMN-bd"/>
</dbReference>
<evidence type="ECO:0000256" key="17">
    <source>
        <dbReference type="SAM" id="MobiDB-lite"/>
    </source>
</evidence>
<dbReference type="InterPro" id="IPR013785">
    <property type="entry name" value="Aldolase_TIM"/>
</dbReference>
<protein>
    <recommendedName>
        <fullName evidence="16">L-lactate dehydrogenase (cytochrome)</fullName>
        <ecNumber evidence="15">1.1.2.3</ecNumber>
    </recommendedName>
</protein>
<comment type="cofactor">
    <cofactor evidence="1">
        <name>FMN</name>
        <dbReference type="ChEBI" id="CHEBI:58210"/>
    </cofactor>
</comment>
<dbReference type="Gene3D" id="3.10.120.10">
    <property type="entry name" value="Cytochrome b5-like heme/steroid binding domain"/>
    <property type="match status" value="1"/>
</dbReference>
<evidence type="ECO:0000259" key="18">
    <source>
        <dbReference type="PROSITE" id="PS50255"/>
    </source>
</evidence>
<dbReference type="InterPro" id="IPR001199">
    <property type="entry name" value="Cyt_B5-like_heme/steroid-bd"/>
</dbReference>
<evidence type="ECO:0000259" key="19">
    <source>
        <dbReference type="PROSITE" id="PS51349"/>
    </source>
</evidence>
<dbReference type="HOGENOM" id="CLU_020639_1_1_1"/>
<gene>
    <name evidence="20" type="ORF">PV08_06126</name>
</gene>
<dbReference type="CDD" id="cd02922">
    <property type="entry name" value="FCB2_FMN"/>
    <property type="match status" value="1"/>
</dbReference>
<dbReference type="GeneID" id="27333209"/>
<comment type="subunit">
    <text evidence="4">Homotetramer.</text>
</comment>
<evidence type="ECO:0000256" key="7">
    <source>
        <dbReference type="ARBA" id="ARBA00022643"/>
    </source>
</evidence>
<keyword evidence="11" id="KW-0496">Mitochondrion</keyword>
<keyword evidence="21" id="KW-1185">Reference proteome</keyword>
<comment type="similarity">
    <text evidence="14">In the N-terminal section; belongs to the cytochrome b5 family.</text>
</comment>
<feature type="domain" description="FMN hydroxy acid dehydrogenase" evidence="19">
    <location>
        <begin position="107"/>
        <end position="468"/>
    </location>
</feature>
<dbReference type="SUPFAM" id="SSF51395">
    <property type="entry name" value="FMN-linked oxidoreductases"/>
    <property type="match status" value="1"/>
</dbReference>
<dbReference type="Gene3D" id="3.20.20.70">
    <property type="entry name" value="Aldolase class I"/>
    <property type="match status" value="1"/>
</dbReference>
<evidence type="ECO:0000256" key="12">
    <source>
        <dbReference type="ARBA" id="ARBA00052399"/>
    </source>
</evidence>
<dbReference type="InterPro" id="IPR036400">
    <property type="entry name" value="Cyt_B5-like_heme/steroid_sf"/>
</dbReference>
<dbReference type="PANTHER" id="PTHR10578">
    <property type="entry name" value="S -2-HYDROXY-ACID OXIDASE-RELATED"/>
    <property type="match status" value="1"/>
</dbReference>
<name>A0A0D2BBU3_9EURO</name>
<dbReference type="EMBL" id="KN847495">
    <property type="protein sequence ID" value="KIW16075.1"/>
    <property type="molecule type" value="Genomic_DNA"/>
</dbReference>
<sequence>MVASDKTIKASEIQKHNNVGDIWIVVNGRVYDMTRFAPEHPGGVEIIYTYAGRDASEAYNEIHEPNLIQTNLRSEEVLGDLDPTTSFPETSSTGSGSAAPPKAGEKPRLETLLNLNDFEEVAQHSISKKSWAFISGASNDNITRDANKNFYQRIWFRPRVLKNVAHVSTRGTMLGCDVSLPLWISPTGIGKAGGPEGEIALSKGAAETGIIQTISTNASFPLEEILSAAAPDQPFFFQLYVNKDRTKTEELLRKVNGQPQIKALFVTVDLPVVSKREADERIKHETFLSSRLGGSYSSSDDKGSGLARSVGSFIDPSFEWDDLAWLRTRTALPIVLKGIQSAADARLAMNMGCQGVVVSNHGGRALDGAPASILVLLELHKECPEVFDHMEIFIDGGIRRGSDILKAICLGASGVGIGRSFLYALNYGKPGVVHLVNILKDEVATAMRLCGLRSLDEADPRFVNTADLDPLVARGYGHPYARKHSMKRRPHRL</sequence>
<evidence type="ECO:0000256" key="3">
    <source>
        <dbReference type="ARBA" id="ARBA00004569"/>
    </source>
</evidence>
<keyword evidence="7" id="KW-0288">FMN</keyword>
<proteinExistence type="inferred from homology"/>
<evidence type="ECO:0000256" key="4">
    <source>
        <dbReference type="ARBA" id="ARBA00011881"/>
    </source>
</evidence>
<dbReference type="GO" id="GO:0004460">
    <property type="term" value="F:L-lactate dehydrogenase (cytochrome) activity"/>
    <property type="evidence" value="ECO:0007669"/>
    <property type="project" value="UniProtKB-EC"/>
</dbReference>
<evidence type="ECO:0000256" key="8">
    <source>
        <dbReference type="ARBA" id="ARBA00022723"/>
    </source>
</evidence>
<evidence type="ECO:0000256" key="10">
    <source>
        <dbReference type="ARBA" id="ARBA00023004"/>
    </source>
</evidence>
<keyword evidence="5" id="KW-0349">Heme</keyword>
<dbReference type="InterPro" id="IPR037396">
    <property type="entry name" value="FMN_HAD"/>
</dbReference>
<dbReference type="FunFam" id="3.20.20.70:FF:000062">
    <property type="entry name" value="Cytochrome b2, mitochondrial, putative"/>
    <property type="match status" value="1"/>
</dbReference>
<dbReference type="OrthoDB" id="1925334at2759"/>
<comment type="catalytic activity">
    <reaction evidence="12">
        <text>(S)-lactate + 2 Fe(III)-[cytochrome c] = 2 Fe(II)-[cytochrome c] + pyruvate + 2 H(+)</text>
        <dbReference type="Rhea" id="RHEA:19909"/>
        <dbReference type="Rhea" id="RHEA-COMP:10350"/>
        <dbReference type="Rhea" id="RHEA-COMP:14399"/>
        <dbReference type="ChEBI" id="CHEBI:15361"/>
        <dbReference type="ChEBI" id="CHEBI:15378"/>
        <dbReference type="ChEBI" id="CHEBI:16651"/>
        <dbReference type="ChEBI" id="CHEBI:29033"/>
        <dbReference type="ChEBI" id="CHEBI:29034"/>
        <dbReference type="EC" id="1.1.2.3"/>
    </reaction>
    <physiologicalReaction direction="left-to-right" evidence="12">
        <dbReference type="Rhea" id="RHEA:19910"/>
    </physiologicalReaction>
</comment>
<dbReference type="SUPFAM" id="SSF55856">
    <property type="entry name" value="Cytochrome b5-like heme/steroid binding domain"/>
    <property type="match status" value="1"/>
</dbReference>
<dbReference type="EC" id="1.1.2.3" evidence="15"/>
<comment type="cofactor">
    <cofactor evidence="2">
        <name>heme b</name>
        <dbReference type="ChEBI" id="CHEBI:60344"/>
    </cofactor>
</comment>
<evidence type="ECO:0000256" key="2">
    <source>
        <dbReference type="ARBA" id="ARBA00001970"/>
    </source>
</evidence>
<evidence type="ECO:0000256" key="6">
    <source>
        <dbReference type="ARBA" id="ARBA00022630"/>
    </source>
</evidence>
<dbReference type="InterPro" id="IPR000262">
    <property type="entry name" value="FMN-dep_DH"/>
</dbReference>
<dbReference type="PROSITE" id="PS51349">
    <property type="entry name" value="FMN_HYDROXY_ACID_DH_2"/>
    <property type="match status" value="1"/>
</dbReference>
<dbReference type="AlphaFoldDB" id="A0A0D2BBU3"/>
<keyword evidence="8" id="KW-0479">Metal-binding</keyword>
<evidence type="ECO:0000256" key="14">
    <source>
        <dbReference type="ARBA" id="ARBA00061589"/>
    </source>
</evidence>
<evidence type="ECO:0000313" key="21">
    <source>
        <dbReference type="Proteomes" id="UP000053328"/>
    </source>
</evidence>
<accession>A0A0D2BBU3</accession>
<keyword evidence="6" id="KW-0285">Flavoprotein</keyword>
<feature type="domain" description="Cytochrome b5 heme-binding" evidence="18">
    <location>
        <begin position="5"/>
        <end position="82"/>
    </location>
</feature>
<comment type="subcellular location">
    <subcellularLocation>
        <location evidence="3">Mitochondrion intermembrane space</location>
    </subcellularLocation>
</comment>
<dbReference type="GO" id="GO:0046872">
    <property type="term" value="F:metal ion binding"/>
    <property type="evidence" value="ECO:0007669"/>
    <property type="project" value="UniProtKB-KW"/>
</dbReference>
<evidence type="ECO:0000256" key="11">
    <source>
        <dbReference type="ARBA" id="ARBA00023128"/>
    </source>
</evidence>
<evidence type="ECO:0000256" key="9">
    <source>
        <dbReference type="ARBA" id="ARBA00023002"/>
    </source>
</evidence>
<evidence type="ECO:0000313" key="20">
    <source>
        <dbReference type="EMBL" id="KIW16075.1"/>
    </source>
</evidence>
<reference evidence="20 21" key="1">
    <citation type="submission" date="2015-01" db="EMBL/GenBank/DDBJ databases">
        <title>The Genome Sequence of Exophiala spinifera CBS89968.</title>
        <authorList>
            <consortium name="The Broad Institute Genomics Platform"/>
            <person name="Cuomo C."/>
            <person name="de Hoog S."/>
            <person name="Gorbushina A."/>
            <person name="Stielow B."/>
            <person name="Teixiera M."/>
            <person name="Abouelleil A."/>
            <person name="Chapman S.B."/>
            <person name="Priest M."/>
            <person name="Young S.K."/>
            <person name="Wortman J."/>
            <person name="Nusbaum C."/>
            <person name="Birren B."/>
        </authorList>
    </citation>
    <scope>NUCLEOTIDE SEQUENCE [LARGE SCALE GENOMIC DNA]</scope>
    <source>
        <strain evidence="20 21">CBS 89968</strain>
    </source>
</reference>
<keyword evidence="9" id="KW-0560">Oxidoreductase</keyword>
<feature type="region of interest" description="Disordered" evidence="17">
    <location>
        <begin position="79"/>
        <end position="105"/>
    </location>
</feature>